<feature type="transmembrane region" description="Helical" evidence="1">
    <location>
        <begin position="6"/>
        <end position="27"/>
    </location>
</feature>
<protein>
    <submittedName>
        <fullName evidence="2">Heme exporter protein CcmD</fullName>
    </submittedName>
</protein>
<keyword evidence="1" id="KW-0812">Transmembrane</keyword>
<keyword evidence="3" id="KW-1185">Reference proteome</keyword>
<accession>A0ABX0KFL7</accession>
<keyword evidence="1" id="KW-0472">Membrane</keyword>
<evidence type="ECO:0000313" key="2">
    <source>
        <dbReference type="EMBL" id="NHO38496.1"/>
    </source>
</evidence>
<organism evidence="2 3">
    <name type="scientific">Acetobacter ghanensis</name>
    <dbReference type="NCBI Taxonomy" id="431306"/>
    <lineage>
        <taxon>Bacteria</taxon>
        <taxon>Pseudomonadati</taxon>
        <taxon>Pseudomonadota</taxon>
        <taxon>Alphaproteobacteria</taxon>
        <taxon>Acetobacterales</taxon>
        <taxon>Acetobacteraceae</taxon>
        <taxon>Acetobacter</taxon>
    </lineage>
</organism>
<sequence length="53" mass="5763">MTHLPYIAASYGLAALMALVLSIGAALRLRRDRTRLAALEQTHNRNAGTPFTP</sequence>
<dbReference type="EMBL" id="WOTE01000001">
    <property type="protein sequence ID" value="NHO38496.1"/>
    <property type="molecule type" value="Genomic_DNA"/>
</dbReference>
<dbReference type="Proteomes" id="UP000657200">
    <property type="component" value="Unassembled WGS sequence"/>
</dbReference>
<evidence type="ECO:0000313" key="3">
    <source>
        <dbReference type="Proteomes" id="UP000657200"/>
    </source>
</evidence>
<gene>
    <name evidence="2" type="primary">ccmD</name>
    <name evidence="2" type="ORF">GOB80_02145</name>
</gene>
<keyword evidence="1" id="KW-1133">Transmembrane helix</keyword>
<evidence type="ECO:0000256" key="1">
    <source>
        <dbReference type="SAM" id="Phobius"/>
    </source>
</evidence>
<dbReference type="RefSeq" id="WP_157065314.1">
    <property type="nucleotide sequence ID" value="NZ_WOTE01000001.1"/>
</dbReference>
<name>A0ABX0KFL7_9PROT</name>
<reference evidence="2 3" key="1">
    <citation type="journal article" date="2020" name="Int. J. Syst. Evol. Microbiol.">
        <title>Novel acetic acid bacteria from cider fermentations: Acetobacter conturbans sp. nov. and Acetobacter fallax sp. nov.</title>
        <authorList>
            <person name="Sombolestani A.S."/>
            <person name="Cleenwerck I."/>
            <person name="Cnockaert M."/>
            <person name="Borremans W."/>
            <person name="Wieme A.D."/>
            <person name="De Vuyst L."/>
            <person name="Vandamme P."/>
        </authorList>
    </citation>
    <scope>NUCLEOTIDE SEQUENCE [LARGE SCALE GENOMIC DNA]</scope>
    <source>
        <strain evidence="2 3">LMG 23848</strain>
    </source>
</reference>
<comment type="caution">
    <text evidence="2">The sequence shown here is derived from an EMBL/GenBank/DDBJ whole genome shotgun (WGS) entry which is preliminary data.</text>
</comment>
<proteinExistence type="predicted"/>